<protein>
    <submittedName>
        <fullName evidence="9">SusC/RagA family TonB-linked outer membrane protein</fullName>
    </submittedName>
</protein>
<dbReference type="InterPro" id="IPR023997">
    <property type="entry name" value="TonB-dep_OMP_SusC/RagA_CS"/>
</dbReference>
<evidence type="ECO:0000313" key="9">
    <source>
        <dbReference type="EMBL" id="GLB49168.1"/>
    </source>
</evidence>
<dbReference type="Gene3D" id="2.40.170.20">
    <property type="entry name" value="TonB-dependent receptor, beta-barrel domain"/>
    <property type="match status" value="1"/>
</dbReference>
<dbReference type="InterPro" id="IPR023996">
    <property type="entry name" value="TonB-dep_OMP_SusC/RagA"/>
</dbReference>
<reference evidence="9" key="1">
    <citation type="submission" date="2022-07" db="EMBL/GenBank/DDBJ databases">
        <title>Taxonomy of Novel Oxalotrophic and Methylotrophic Bacteria.</title>
        <authorList>
            <person name="Sahin N."/>
            <person name="Tani A."/>
        </authorList>
    </citation>
    <scope>NUCLEOTIDE SEQUENCE</scope>
    <source>
        <strain evidence="9">Y10</strain>
    </source>
</reference>
<evidence type="ECO:0000256" key="1">
    <source>
        <dbReference type="ARBA" id="ARBA00004571"/>
    </source>
</evidence>
<dbReference type="PROSITE" id="PS52016">
    <property type="entry name" value="TONB_DEPENDENT_REC_3"/>
    <property type="match status" value="1"/>
</dbReference>
<dbReference type="SUPFAM" id="SSF56935">
    <property type="entry name" value="Porins"/>
    <property type="match status" value="1"/>
</dbReference>
<evidence type="ECO:0000256" key="5">
    <source>
        <dbReference type="ARBA" id="ARBA00023136"/>
    </source>
</evidence>
<dbReference type="SUPFAM" id="SSF49464">
    <property type="entry name" value="Carboxypeptidase regulatory domain-like"/>
    <property type="match status" value="1"/>
</dbReference>
<dbReference type="RefSeq" id="WP_281764813.1">
    <property type="nucleotide sequence ID" value="NZ_BRVO01000002.1"/>
</dbReference>
<dbReference type="Gene3D" id="2.170.130.10">
    <property type="entry name" value="TonB-dependent receptor, plug domain"/>
    <property type="match status" value="1"/>
</dbReference>
<evidence type="ECO:0000256" key="2">
    <source>
        <dbReference type="ARBA" id="ARBA00022448"/>
    </source>
</evidence>
<keyword evidence="3 7" id="KW-1134">Transmembrane beta strand</keyword>
<keyword evidence="6 7" id="KW-0998">Cell outer membrane</keyword>
<keyword evidence="2 7" id="KW-0813">Transport</keyword>
<feature type="domain" description="TonB-dependent receptor plug" evidence="8">
    <location>
        <begin position="196"/>
        <end position="303"/>
    </location>
</feature>
<dbReference type="InterPro" id="IPR008969">
    <property type="entry name" value="CarboxyPept-like_regulatory"/>
</dbReference>
<evidence type="ECO:0000256" key="6">
    <source>
        <dbReference type="ARBA" id="ARBA00023237"/>
    </source>
</evidence>
<dbReference type="InterPro" id="IPR037066">
    <property type="entry name" value="Plug_dom_sf"/>
</dbReference>
<dbReference type="NCBIfam" id="TIGR04056">
    <property type="entry name" value="OMP_RagA_SusC"/>
    <property type="match status" value="1"/>
</dbReference>
<dbReference type="EMBL" id="BRVO01000002">
    <property type="protein sequence ID" value="GLB49168.1"/>
    <property type="molecule type" value="Genomic_DNA"/>
</dbReference>
<comment type="caution">
    <text evidence="9">The sequence shown here is derived from an EMBL/GenBank/DDBJ whole genome shotgun (WGS) entry which is preliminary data.</text>
</comment>
<dbReference type="NCBIfam" id="TIGR04057">
    <property type="entry name" value="SusC_RagA_signa"/>
    <property type="match status" value="1"/>
</dbReference>
<sequence>MLFLLSLTTVWSSNRVYQTKITISSESITLNSLFSKLEEQTSFTFSFGQEILNDQKQYAINYVQEDIEDVMNDISVKANLSYVISNTKVLIRKKTNTQSGLKTQTTIKGLVTDENKVPLPMVNIAELGTNNGAVTDFEGTFTFTPQTENPVLVFTYMGFETTQVEVNGQTEITVQMQPSQNALDEVVVIGYGKETKRDLTGAVGSVSGEEIQEVPSTNVIQAMKGRVAGLDIIDNGHEPGGGVSINIRGQRSITASNSPLIIVDGIPVIDGLNDLNPNDVASVEVLKDASASAIYGSRASNGVIIITTKRGKNDEVKISYNGYYGVTSVSKKVDMMNGTEFAQLRREAYRTYNGGNTYPTDASIFDDIALSSIENGESTNWQDLIYEEGYKQSHQLSAIGGNEKFKYAISGNYYDEGGIVDNTGFKRYSLRVNTDYVKSNRLKFGVSSYLSRSKQETVDSEIYDYVLKLSPLGKAFDDNGDILFRPTTDEGKLINPLSQFQNAVNENFTTRLFASLYAEYEVFNGLTYKLKAGPDYKHTFSGYFNGEETIANQGQGTTAGNSNSEVTSLTVENILDFTKQINANNHLNVTLVSSYQKQIAKSTYLNVNDLPFSSKLYYDLGAGSITSFGTTYSDWSLMSYAGRFNYKLKNRYLFTATMRADGSSRLSDDNKWGYFPSAAVAWIASEENFLKNNFSKLSNLKVRLSYGETGNTGINPYQTLSTYDKDSYAFGDTGYVTYIPSSLANEDLKWETTKELNIGLDAGFFNNRINASVNYYIAKTEDLLLQRSIPISSGFETAMQNIGSTENRGLEVTLNTVNIDSNEFRWETTLTFARNKNKITDLYGDGTLADIDNSWFVGSPINVYYDYVGQGVWQEDEAAEAASYGYNVGEIKVADLDNDGDIDDDDRTIIGTNTPKWTAGLTSRMTYKNFDLSILMFARQGNVTYSKFYDDYNTLGGKYNNLDVAYFLPENATNANPRPYYNTQDSKSSALAYREINFVKVKNIVLGYTLPETLFEKVGVDNVRLNVTAENPFTFTKYEGYDPEYEASGEKASYPATRFISVGLNVNF</sequence>
<dbReference type="InterPro" id="IPR039426">
    <property type="entry name" value="TonB-dep_rcpt-like"/>
</dbReference>
<evidence type="ECO:0000313" key="10">
    <source>
        <dbReference type="Proteomes" id="UP001143543"/>
    </source>
</evidence>
<keyword evidence="10" id="KW-1185">Reference proteome</keyword>
<evidence type="ECO:0000256" key="7">
    <source>
        <dbReference type="PROSITE-ProRule" id="PRU01360"/>
    </source>
</evidence>
<dbReference type="InterPro" id="IPR012910">
    <property type="entry name" value="Plug_dom"/>
</dbReference>
<gene>
    <name evidence="9" type="ORF">Y10_15360</name>
</gene>
<keyword evidence="5 7" id="KW-0472">Membrane</keyword>
<name>A0ABQ5MIF1_9FLAO</name>
<dbReference type="Pfam" id="PF13715">
    <property type="entry name" value="CarbopepD_reg_2"/>
    <property type="match status" value="1"/>
</dbReference>
<evidence type="ECO:0000256" key="3">
    <source>
        <dbReference type="ARBA" id="ARBA00022452"/>
    </source>
</evidence>
<evidence type="ECO:0000259" key="8">
    <source>
        <dbReference type="Pfam" id="PF07715"/>
    </source>
</evidence>
<comment type="subcellular location">
    <subcellularLocation>
        <location evidence="1 7">Cell outer membrane</location>
        <topology evidence="1 7">Multi-pass membrane protein</topology>
    </subcellularLocation>
</comment>
<dbReference type="Gene3D" id="2.60.40.1120">
    <property type="entry name" value="Carboxypeptidase-like, regulatory domain"/>
    <property type="match status" value="1"/>
</dbReference>
<comment type="similarity">
    <text evidence="7">Belongs to the TonB-dependent receptor family.</text>
</comment>
<dbReference type="InterPro" id="IPR036942">
    <property type="entry name" value="Beta-barrel_TonB_sf"/>
</dbReference>
<keyword evidence="4 7" id="KW-0812">Transmembrane</keyword>
<proteinExistence type="inferred from homology"/>
<dbReference type="Proteomes" id="UP001143543">
    <property type="component" value="Unassembled WGS sequence"/>
</dbReference>
<accession>A0ABQ5MIF1</accession>
<evidence type="ECO:0000256" key="4">
    <source>
        <dbReference type="ARBA" id="ARBA00022692"/>
    </source>
</evidence>
<organism evidence="9 10">
    <name type="scientific">Neptunitalea lumnitzerae</name>
    <dbReference type="NCBI Taxonomy" id="2965509"/>
    <lineage>
        <taxon>Bacteria</taxon>
        <taxon>Pseudomonadati</taxon>
        <taxon>Bacteroidota</taxon>
        <taxon>Flavobacteriia</taxon>
        <taxon>Flavobacteriales</taxon>
        <taxon>Flavobacteriaceae</taxon>
        <taxon>Neptunitalea</taxon>
    </lineage>
</organism>
<dbReference type="Pfam" id="PF07715">
    <property type="entry name" value="Plug"/>
    <property type="match status" value="1"/>
</dbReference>